<gene>
    <name evidence="4" type="ORF">METZ01_LOCUS19615</name>
</gene>
<dbReference type="InterPro" id="IPR020845">
    <property type="entry name" value="AMP-binding_CS"/>
</dbReference>
<dbReference type="Pfam" id="PF00501">
    <property type="entry name" value="AMP-binding"/>
    <property type="match status" value="1"/>
</dbReference>
<evidence type="ECO:0008006" key="5">
    <source>
        <dbReference type="Google" id="ProtNLM"/>
    </source>
</evidence>
<feature type="domain" description="AMP-dependent synthetase/ligase" evidence="2">
    <location>
        <begin position="31"/>
        <end position="366"/>
    </location>
</feature>
<dbReference type="InterPro" id="IPR000873">
    <property type="entry name" value="AMP-dep_synth/lig_dom"/>
</dbReference>
<name>A0A381PIB0_9ZZZZ</name>
<dbReference type="EMBL" id="UINC01000993">
    <property type="protein sequence ID" value="SUZ66761.1"/>
    <property type="molecule type" value="Genomic_DNA"/>
</dbReference>
<proteinExistence type="predicted"/>
<dbReference type="PANTHER" id="PTHR43767">
    <property type="entry name" value="LONG-CHAIN-FATTY-ACID--COA LIGASE"/>
    <property type="match status" value="1"/>
</dbReference>
<evidence type="ECO:0000259" key="2">
    <source>
        <dbReference type="Pfam" id="PF00501"/>
    </source>
</evidence>
<dbReference type="Gene3D" id="3.40.50.12780">
    <property type="entry name" value="N-terminal domain of ligase-like"/>
    <property type="match status" value="1"/>
</dbReference>
<dbReference type="InterPro" id="IPR042099">
    <property type="entry name" value="ANL_N_sf"/>
</dbReference>
<evidence type="ECO:0000313" key="4">
    <source>
        <dbReference type="EMBL" id="SUZ66761.1"/>
    </source>
</evidence>
<dbReference type="InterPro" id="IPR025110">
    <property type="entry name" value="AMP-bd_C"/>
</dbReference>
<protein>
    <recommendedName>
        <fullName evidence="5">AMP-dependent synthetase/ligase domain-containing protein</fullName>
    </recommendedName>
</protein>
<dbReference type="InterPro" id="IPR045851">
    <property type="entry name" value="AMP-bd_C_sf"/>
</dbReference>
<evidence type="ECO:0000256" key="1">
    <source>
        <dbReference type="SAM" id="MobiDB-lite"/>
    </source>
</evidence>
<dbReference type="SUPFAM" id="SSF56801">
    <property type="entry name" value="Acetyl-CoA synthetase-like"/>
    <property type="match status" value="1"/>
</dbReference>
<organism evidence="4">
    <name type="scientific">marine metagenome</name>
    <dbReference type="NCBI Taxonomy" id="408172"/>
    <lineage>
        <taxon>unclassified sequences</taxon>
        <taxon>metagenomes</taxon>
        <taxon>ecological metagenomes</taxon>
    </lineage>
</organism>
<sequence>VNHQGLVDRPTPSPFPEGPSTVAACLDRGLVEHPDREALVWGDLSLTYAELDQRVAAAAGGLAALGIQSGDRVALSLPNVPAVVEAFLAVQRLGAVWLGVNTNLAPPEARWMLEDTGASLFITGPEQTVAFGDLHSLTVDPGDGSGTWADLVAAGRPAPAVDIDPHAPAAIAYTSGTTGRPKGAVHSQHNLLWPGISSRTSTPARDDERHGTVLALTILNILALGPLWSYLRGTTAVLLDRSDAVGLATDIREQRINRITLVPTLAHDLVAHPGVAGDDLAPLSQAIIGAGHSPPALRAAWRQKFGTPATIGYGLTEAPSGVTRERPDFSTRSDGAGYPLDPVRVVIVDDDDREVPSGETGEVCIAPADHGPWAGSWTPMLGYWNRGEATAEALRGGMLHTGDLGFLDDGQLVVRGRRTEMILRGGANVYPAEVERVLLDHPGVREASVLGVPDDRLGEAVVAALVATDDVDPDTLPEAVVAFCREHLAHYKVPSRMLVLDGLPRNALGKVVKADLVPRFDGA</sequence>
<accession>A0A381PIB0</accession>
<feature type="region of interest" description="Disordered" evidence="1">
    <location>
        <begin position="316"/>
        <end position="335"/>
    </location>
</feature>
<dbReference type="GO" id="GO:0016878">
    <property type="term" value="F:acid-thiol ligase activity"/>
    <property type="evidence" value="ECO:0007669"/>
    <property type="project" value="UniProtKB-ARBA"/>
</dbReference>
<dbReference type="Gene3D" id="3.30.300.30">
    <property type="match status" value="1"/>
</dbReference>
<evidence type="ECO:0000259" key="3">
    <source>
        <dbReference type="Pfam" id="PF13193"/>
    </source>
</evidence>
<feature type="domain" description="AMP-binding enzyme C-terminal" evidence="3">
    <location>
        <begin position="433"/>
        <end position="510"/>
    </location>
</feature>
<reference evidence="4" key="1">
    <citation type="submission" date="2018-05" db="EMBL/GenBank/DDBJ databases">
        <authorList>
            <person name="Lanie J.A."/>
            <person name="Ng W.-L."/>
            <person name="Kazmierczak K.M."/>
            <person name="Andrzejewski T.M."/>
            <person name="Davidsen T.M."/>
            <person name="Wayne K.J."/>
            <person name="Tettelin H."/>
            <person name="Glass J.I."/>
            <person name="Rusch D."/>
            <person name="Podicherti R."/>
            <person name="Tsui H.-C.T."/>
            <person name="Winkler M.E."/>
        </authorList>
    </citation>
    <scope>NUCLEOTIDE SEQUENCE</scope>
</reference>
<dbReference type="InterPro" id="IPR050237">
    <property type="entry name" value="ATP-dep_AMP-bd_enzyme"/>
</dbReference>
<dbReference type="PANTHER" id="PTHR43767:SF1">
    <property type="entry name" value="NONRIBOSOMAL PEPTIDE SYNTHASE PES1 (EUROFUNG)-RELATED"/>
    <property type="match status" value="1"/>
</dbReference>
<dbReference type="Pfam" id="PF13193">
    <property type="entry name" value="AMP-binding_C"/>
    <property type="match status" value="1"/>
</dbReference>
<dbReference type="PROSITE" id="PS00455">
    <property type="entry name" value="AMP_BINDING"/>
    <property type="match status" value="1"/>
</dbReference>
<dbReference type="AlphaFoldDB" id="A0A381PIB0"/>
<feature type="non-terminal residue" evidence="4">
    <location>
        <position position="1"/>
    </location>
</feature>